<reference evidence="1 2" key="1">
    <citation type="submission" date="2020-08" db="EMBL/GenBank/DDBJ databases">
        <title>Sequencing the genomes of 1000 actinobacteria strains.</title>
        <authorList>
            <person name="Klenk H.-P."/>
        </authorList>
    </citation>
    <scope>NUCLEOTIDE SEQUENCE [LARGE SCALE GENOMIC DNA]</scope>
    <source>
        <strain evidence="1 2">DSM 44230</strain>
    </source>
</reference>
<organism evidence="1 2">
    <name type="scientific">Crossiella cryophila</name>
    <dbReference type="NCBI Taxonomy" id="43355"/>
    <lineage>
        <taxon>Bacteria</taxon>
        <taxon>Bacillati</taxon>
        <taxon>Actinomycetota</taxon>
        <taxon>Actinomycetes</taxon>
        <taxon>Pseudonocardiales</taxon>
        <taxon>Pseudonocardiaceae</taxon>
        <taxon>Crossiella</taxon>
    </lineage>
</organism>
<sequence length="315" mass="35469">MGRRDEQTLARIGRTLAAGERPDSWQDNRVSYAENLRAEMEILDKTAGAYWHTIGCTPAEARLVEPLVLHFHSLVFQGERGYAAARAEGSSRITDHSWKIRLQDLLKNHNVYDSRIQATLDDLERYHVLEGQVLLGELPLTEAVLEEIAFLRSSDLHVMVRVIDRLKGRTPDEEFYQLVKTSTALFDLDQDLDSHQRGSAGDSHKTLRLYLRLHGAEQAGRQLRELRNRIAAKGLAQFGKAGKPALVRYLTSTPLVNLNLPVLPELLGLLPHRVLATVATSVFRFEGFGAREISKPIAQPIAELDQRKEDRVLSS</sequence>
<proteinExistence type="predicted"/>
<protein>
    <submittedName>
        <fullName evidence="1">Uncharacterized protein</fullName>
    </submittedName>
</protein>
<accession>A0A7W7FT56</accession>
<dbReference type="Proteomes" id="UP000533598">
    <property type="component" value="Unassembled WGS sequence"/>
</dbReference>
<evidence type="ECO:0000313" key="1">
    <source>
        <dbReference type="EMBL" id="MBB4676670.1"/>
    </source>
</evidence>
<gene>
    <name evidence="1" type="ORF">HNR67_002788</name>
</gene>
<name>A0A7W7FT56_9PSEU</name>
<evidence type="ECO:0000313" key="2">
    <source>
        <dbReference type="Proteomes" id="UP000533598"/>
    </source>
</evidence>
<dbReference type="AlphaFoldDB" id="A0A7W7FT56"/>
<dbReference type="EMBL" id="JACHMH010000001">
    <property type="protein sequence ID" value="MBB4676670.1"/>
    <property type="molecule type" value="Genomic_DNA"/>
</dbReference>
<dbReference type="RefSeq" id="WP_185002468.1">
    <property type="nucleotide sequence ID" value="NZ_BAAAUI010000042.1"/>
</dbReference>
<keyword evidence="2" id="KW-1185">Reference proteome</keyword>
<comment type="caution">
    <text evidence="1">The sequence shown here is derived from an EMBL/GenBank/DDBJ whole genome shotgun (WGS) entry which is preliminary data.</text>
</comment>